<feature type="coiled-coil region" evidence="2">
    <location>
        <begin position="860"/>
        <end position="887"/>
    </location>
</feature>
<feature type="region of interest" description="Disordered" evidence="3">
    <location>
        <begin position="690"/>
        <end position="711"/>
    </location>
</feature>
<dbReference type="RefSeq" id="XP_039618612.1">
    <property type="nucleotide sequence ID" value="XM_039762678.1"/>
</dbReference>
<feature type="coiled-coil region" evidence="2">
    <location>
        <begin position="797"/>
        <end position="831"/>
    </location>
</feature>
<dbReference type="AlphaFoldDB" id="A0A8X7XIF9"/>
<dbReference type="InterPro" id="IPR043937">
    <property type="entry name" value="GOLGA_C"/>
</dbReference>
<sequence>MADETRQSKLASAKKKLKEYQQKNTPLVNTGTKKKRKVKEESGQDSLSNDRHSPDNIKDLLKVLVSDLSHSNGVALPSLDRNQGSAPGGDLNENSEENKPLSSTESLRQLSQQLNGLLSQSSSPYINGDSAIMPTNEKELETRNQELAAALDSSTLENTQLSAKIDELTKQTQDLTDQLSKERKDFEQKFIKDQAAMREQLQVHIQTIGILVSDKSELQTALSHTQQAARQKSGEVEELSSRFQASRQRVAELERTLSSVSSQQKQHEKYSKDLEKERDSLKIEVYRLNKIYEEVKQESSELSEQLRLRLLENSTMKMNIDELNKKLEMADLMIQQFSSQSQSPDASQQLHMAMEEKIQLESQMSQLMESIEKLKAERDQYAMQIQEDGKIWKQRTEQLISQVKALSEEKENSLTQIQELEALVLELQNRPVTMLSQESAVQAAPQERGHTEEETNALGEQVRALQQEKDDIGVQLQTQIRDNEQLSRLCQEQEDRLLELERTVQRFNDENVDRQQILEDMQSDKATISRALAQNRELKEQLAELQNGFVKLTNENLELTNGLQSEQHVKKELVKKMSKLQEDLHEVKEQMEVKVAEAKTLHDQRDQYFTHLQQYTTAYQQLAIEREDLHKQYLIQTQLMDRLHHEEVQGKAQLEISQQELQQAKDNLARLSMENEELKEELGKRENVNLSTLPRDQGDGVESSTVSEGKQNSQIIIPEDFESREEMVAFLTSTLSQLQRERDEIALQLKEQKRQHQAAIQQAVHLRSEQQLHTMAVTDASGSTVPIEIHEALRTSMEKLQARFIEMMQANVELKERVEELEHRCIQLSGETDTIGEYIALYQNQRAIMKQRHFEKEEYISRLAKEKEEMKVKLSELQNLVMQVVTERNEWYNKFLQSQQNPDLIAGNVESSISAERRIELNATDGGEMADISLMDENEVPPQSDEERKPHHQEDATTQQIMQLLQEIQNPQAGPSSFLGENPCVPFFYRLDEKDEIKIMVI</sequence>
<dbReference type="PANTHER" id="PTHR10881:SF46">
    <property type="entry name" value="GOLGIN SUBFAMILY A MEMBER 2"/>
    <property type="match status" value="1"/>
</dbReference>
<feature type="region of interest" description="Disordered" evidence="3">
    <location>
        <begin position="223"/>
        <end position="242"/>
    </location>
</feature>
<evidence type="ECO:0000256" key="2">
    <source>
        <dbReference type="SAM" id="Coils"/>
    </source>
</evidence>
<dbReference type="GO" id="GO:0005801">
    <property type="term" value="C:cis-Golgi network"/>
    <property type="evidence" value="ECO:0007669"/>
    <property type="project" value="InterPro"/>
</dbReference>
<accession>A0A8X7XIF9</accession>
<evidence type="ECO:0000259" key="4">
    <source>
        <dbReference type="Pfam" id="PF15070"/>
    </source>
</evidence>
<protein>
    <submittedName>
        <fullName evidence="5">GOGA2 protein</fullName>
    </submittedName>
</protein>
<feature type="compositionally biased region" description="Basic and acidic residues" evidence="3">
    <location>
        <begin position="38"/>
        <end position="58"/>
    </location>
</feature>
<evidence type="ECO:0000256" key="3">
    <source>
        <dbReference type="SAM" id="MobiDB-lite"/>
    </source>
</evidence>
<feature type="compositionally biased region" description="Polar residues" evidence="3">
    <location>
        <begin position="22"/>
        <end position="31"/>
    </location>
</feature>
<feature type="compositionally biased region" description="Basic and acidic residues" evidence="3">
    <location>
        <begin position="265"/>
        <end position="274"/>
    </location>
</feature>
<feature type="coiled-coil region" evidence="2">
    <location>
        <begin position="476"/>
        <end position="688"/>
    </location>
</feature>
<feature type="non-terminal residue" evidence="5">
    <location>
        <position position="1"/>
    </location>
</feature>
<organism evidence="5 6">
    <name type="scientific">Polypterus senegalus</name>
    <name type="common">Senegal bichir</name>
    <dbReference type="NCBI Taxonomy" id="55291"/>
    <lineage>
        <taxon>Eukaryota</taxon>
        <taxon>Metazoa</taxon>
        <taxon>Chordata</taxon>
        <taxon>Craniata</taxon>
        <taxon>Vertebrata</taxon>
        <taxon>Euteleostomi</taxon>
        <taxon>Actinopterygii</taxon>
        <taxon>Polypteriformes</taxon>
        <taxon>Polypteridae</taxon>
        <taxon>Polypterus</taxon>
    </lineage>
</organism>
<keyword evidence="6" id="KW-1185">Reference proteome</keyword>
<reference evidence="5 6" key="1">
    <citation type="journal article" date="2021" name="Cell">
        <title>Tracing the genetic footprints of vertebrate landing in non-teleost ray-finned fishes.</title>
        <authorList>
            <person name="Bi X."/>
            <person name="Wang K."/>
            <person name="Yang L."/>
            <person name="Pan H."/>
            <person name="Jiang H."/>
            <person name="Wei Q."/>
            <person name="Fang M."/>
            <person name="Yu H."/>
            <person name="Zhu C."/>
            <person name="Cai Y."/>
            <person name="He Y."/>
            <person name="Gan X."/>
            <person name="Zeng H."/>
            <person name="Yu D."/>
            <person name="Zhu Y."/>
            <person name="Jiang H."/>
            <person name="Qiu Q."/>
            <person name="Yang H."/>
            <person name="Zhang Y.E."/>
            <person name="Wang W."/>
            <person name="Zhu M."/>
            <person name="He S."/>
            <person name="Zhang G."/>
        </authorList>
    </citation>
    <scope>NUCLEOTIDE SEQUENCE [LARGE SCALE GENOMIC DNA]</scope>
    <source>
        <strain evidence="5">Bchr_013</strain>
    </source>
</reference>
<dbReference type="GO" id="GO:0000137">
    <property type="term" value="C:Golgi cis cisterna"/>
    <property type="evidence" value="ECO:0007669"/>
    <property type="project" value="TreeGrafter"/>
</dbReference>
<dbReference type="InterPro" id="IPR024858">
    <property type="entry name" value="GOLGA"/>
</dbReference>
<dbReference type="Pfam" id="PF19046">
    <property type="entry name" value="GM130_C"/>
    <property type="match status" value="1"/>
</dbReference>
<name>A0A8X7XIF9_POLSE</name>
<dbReference type="PANTHER" id="PTHR10881">
    <property type="entry name" value="GOLGIN SUBFAMILY A MEMBER-RELATED"/>
    <property type="match status" value="1"/>
</dbReference>
<feature type="region of interest" description="Disordered" evidence="3">
    <location>
        <begin position="72"/>
        <end position="108"/>
    </location>
</feature>
<feature type="coiled-coil region" evidence="2">
    <location>
        <begin position="137"/>
        <end position="185"/>
    </location>
</feature>
<feature type="coiled-coil region" evidence="2">
    <location>
        <begin position="728"/>
        <end position="769"/>
    </location>
</feature>
<dbReference type="GeneID" id="120535097"/>
<dbReference type="Proteomes" id="UP000886611">
    <property type="component" value="Unassembled WGS sequence"/>
</dbReference>
<comment type="caution">
    <text evidence="5">The sequence shown here is derived from an EMBL/GenBank/DDBJ whole genome shotgun (WGS) entry which is preliminary data.</text>
</comment>
<feature type="region of interest" description="Disordered" evidence="3">
    <location>
        <begin position="255"/>
        <end position="274"/>
    </location>
</feature>
<feature type="region of interest" description="Disordered" evidence="3">
    <location>
        <begin position="1"/>
        <end position="58"/>
    </location>
</feature>
<feature type="non-terminal residue" evidence="5">
    <location>
        <position position="1002"/>
    </location>
</feature>
<dbReference type="InterPro" id="IPR043976">
    <property type="entry name" value="GOLGA_cons_dom"/>
</dbReference>
<gene>
    <name evidence="5" type="primary">Golga2</name>
    <name evidence="5" type="ORF">GTO96_0022356</name>
</gene>
<evidence type="ECO:0000313" key="6">
    <source>
        <dbReference type="Proteomes" id="UP000886611"/>
    </source>
</evidence>
<dbReference type="EMBL" id="JAATIS010000147">
    <property type="protein sequence ID" value="KAG2469685.1"/>
    <property type="molecule type" value="Genomic_DNA"/>
</dbReference>
<dbReference type="GO" id="GO:0007030">
    <property type="term" value="P:Golgi organization"/>
    <property type="evidence" value="ECO:0007669"/>
    <property type="project" value="TreeGrafter"/>
</dbReference>
<proteinExistence type="predicted"/>
<evidence type="ECO:0000256" key="1">
    <source>
        <dbReference type="ARBA" id="ARBA00023054"/>
    </source>
</evidence>
<keyword evidence="1 2" id="KW-0175">Coiled coil</keyword>
<feature type="compositionally biased region" description="Polar residues" evidence="3">
    <location>
        <begin position="702"/>
        <end position="711"/>
    </location>
</feature>
<feature type="domain" description="Golgin subfamily A conserved" evidence="4">
    <location>
        <begin position="366"/>
        <end position="899"/>
    </location>
</feature>
<dbReference type="GO" id="GO:0032580">
    <property type="term" value="C:Golgi cisterna membrane"/>
    <property type="evidence" value="ECO:0007669"/>
    <property type="project" value="TreeGrafter"/>
</dbReference>
<dbReference type="Pfam" id="PF15070">
    <property type="entry name" value="GOLGA2L5"/>
    <property type="match status" value="1"/>
</dbReference>
<evidence type="ECO:0000313" key="5">
    <source>
        <dbReference type="EMBL" id="KAG2469685.1"/>
    </source>
</evidence>